<dbReference type="Proteomes" id="UP000236630">
    <property type="component" value="Unassembled WGS sequence"/>
</dbReference>
<gene>
    <name evidence="1" type="ORF">CUMW_267120</name>
</gene>
<accession>A0A2H5QW16</accession>
<evidence type="ECO:0000313" key="1">
    <source>
        <dbReference type="EMBL" id="GAY68811.1"/>
    </source>
</evidence>
<dbReference type="EMBL" id="BDQV01000983">
    <property type="protein sequence ID" value="GAY68811.1"/>
    <property type="molecule type" value="Genomic_DNA"/>
</dbReference>
<dbReference type="AlphaFoldDB" id="A0A2H5QW16"/>
<organism evidence="1 2">
    <name type="scientific">Citrus unshiu</name>
    <name type="common">Satsuma mandarin</name>
    <name type="synonym">Citrus nobilis var. unshiu</name>
    <dbReference type="NCBI Taxonomy" id="55188"/>
    <lineage>
        <taxon>Eukaryota</taxon>
        <taxon>Viridiplantae</taxon>
        <taxon>Streptophyta</taxon>
        <taxon>Embryophyta</taxon>
        <taxon>Tracheophyta</taxon>
        <taxon>Spermatophyta</taxon>
        <taxon>Magnoliopsida</taxon>
        <taxon>eudicotyledons</taxon>
        <taxon>Gunneridae</taxon>
        <taxon>Pentapetalae</taxon>
        <taxon>rosids</taxon>
        <taxon>malvids</taxon>
        <taxon>Sapindales</taxon>
        <taxon>Rutaceae</taxon>
        <taxon>Aurantioideae</taxon>
        <taxon>Citrus</taxon>
    </lineage>
</organism>
<keyword evidence="2" id="KW-1185">Reference proteome</keyword>
<proteinExistence type="predicted"/>
<reference evidence="1 2" key="1">
    <citation type="journal article" date="2017" name="Front. Genet.">
        <title>Draft sequencing of the heterozygous diploid genome of Satsuma (Citrus unshiu Marc.) using a hybrid assembly approach.</title>
        <authorList>
            <person name="Shimizu T."/>
            <person name="Tanizawa Y."/>
            <person name="Mochizuki T."/>
            <person name="Nagasaki H."/>
            <person name="Yoshioka T."/>
            <person name="Toyoda A."/>
            <person name="Fujiyama A."/>
            <person name="Kaminuma E."/>
            <person name="Nakamura Y."/>
        </authorList>
    </citation>
    <scope>NUCLEOTIDE SEQUENCE [LARGE SCALE GENOMIC DNA]</scope>
    <source>
        <strain evidence="2">cv. Miyagawa wase</strain>
    </source>
</reference>
<name>A0A2H5QW16_CITUN</name>
<comment type="caution">
    <text evidence="1">The sequence shown here is derived from an EMBL/GenBank/DDBJ whole genome shotgun (WGS) entry which is preliminary data.</text>
</comment>
<evidence type="ECO:0000313" key="2">
    <source>
        <dbReference type="Proteomes" id="UP000236630"/>
    </source>
</evidence>
<sequence length="66" mass="7732">MKEIGGGLANLERKLQQQMINHRHILINGLLRAIVQYYNQHTHYPKVDDDSLAKDENVRTEMQITM</sequence>
<protein>
    <submittedName>
        <fullName evidence="1">Uncharacterized protein</fullName>
    </submittedName>
</protein>